<organism evidence="1 2">
    <name type="scientific">Intoshia linei</name>
    <dbReference type="NCBI Taxonomy" id="1819745"/>
    <lineage>
        <taxon>Eukaryota</taxon>
        <taxon>Metazoa</taxon>
        <taxon>Spiralia</taxon>
        <taxon>Lophotrochozoa</taxon>
        <taxon>Mesozoa</taxon>
        <taxon>Orthonectida</taxon>
        <taxon>Rhopaluridae</taxon>
        <taxon>Intoshia</taxon>
    </lineage>
</organism>
<name>A0A177AQD2_9BILA</name>
<protein>
    <submittedName>
        <fullName evidence="1">Uncharacterized protein</fullName>
    </submittedName>
</protein>
<sequence length="89" mass="10414">MKSRDRSLLADILNSIDNSQLKTFKRLNLQRKNLQETTKNENSITEDIKTLMNSKREECTQTSLKHKFTQCDALHCENFNVDSDQPLKK</sequence>
<keyword evidence="2" id="KW-1185">Reference proteome</keyword>
<dbReference type="EMBL" id="LWCA01002235">
    <property type="protein sequence ID" value="OAF64010.1"/>
    <property type="molecule type" value="Genomic_DNA"/>
</dbReference>
<comment type="caution">
    <text evidence="1">The sequence shown here is derived from an EMBL/GenBank/DDBJ whole genome shotgun (WGS) entry which is preliminary data.</text>
</comment>
<dbReference type="AlphaFoldDB" id="A0A177AQD2"/>
<dbReference type="Proteomes" id="UP000078046">
    <property type="component" value="Unassembled WGS sequence"/>
</dbReference>
<accession>A0A177AQD2</accession>
<proteinExistence type="predicted"/>
<evidence type="ECO:0000313" key="2">
    <source>
        <dbReference type="Proteomes" id="UP000078046"/>
    </source>
</evidence>
<reference evidence="1 2" key="1">
    <citation type="submission" date="2016-04" db="EMBL/GenBank/DDBJ databases">
        <title>The genome of Intoshia linei affirms orthonectids as highly simplified spiralians.</title>
        <authorList>
            <person name="Mikhailov K.V."/>
            <person name="Slusarev G.S."/>
            <person name="Nikitin M.A."/>
            <person name="Logacheva M.D."/>
            <person name="Penin A."/>
            <person name="Aleoshin V."/>
            <person name="Panchin Y.V."/>
        </authorList>
    </citation>
    <scope>NUCLEOTIDE SEQUENCE [LARGE SCALE GENOMIC DNA]</scope>
    <source>
        <strain evidence="1">Intl2013</strain>
        <tissue evidence="1">Whole animal</tissue>
    </source>
</reference>
<evidence type="ECO:0000313" key="1">
    <source>
        <dbReference type="EMBL" id="OAF64010.1"/>
    </source>
</evidence>
<gene>
    <name evidence="1" type="ORF">A3Q56_08284</name>
</gene>